<dbReference type="InterPro" id="IPR051089">
    <property type="entry name" value="prtT"/>
</dbReference>
<dbReference type="PROSITE" id="PS50048">
    <property type="entry name" value="ZN2_CY6_FUNGAL_2"/>
    <property type="match status" value="1"/>
</dbReference>
<feature type="compositionally biased region" description="Acidic residues" evidence="7">
    <location>
        <begin position="116"/>
        <end position="126"/>
    </location>
</feature>
<dbReference type="GO" id="GO:0000981">
    <property type="term" value="F:DNA-binding transcription factor activity, RNA polymerase II-specific"/>
    <property type="evidence" value="ECO:0007669"/>
    <property type="project" value="InterPro"/>
</dbReference>
<dbReference type="CDD" id="cd12148">
    <property type="entry name" value="fungal_TF_MHR"/>
    <property type="match status" value="1"/>
</dbReference>
<evidence type="ECO:0000256" key="1">
    <source>
        <dbReference type="ARBA" id="ARBA00004123"/>
    </source>
</evidence>
<dbReference type="Pfam" id="PF00172">
    <property type="entry name" value="Zn_clus"/>
    <property type="match status" value="1"/>
</dbReference>
<evidence type="ECO:0000259" key="8">
    <source>
        <dbReference type="PROSITE" id="PS50048"/>
    </source>
</evidence>
<dbReference type="CDD" id="cd00067">
    <property type="entry name" value="GAL4"/>
    <property type="match status" value="1"/>
</dbReference>
<keyword evidence="5" id="KW-0804">Transcription</keyword>
<keyword evidence="4" id="KW-0238">DNA-binding</keyword>
<evidence type="ECO:0000256" key="7">
    <source>
        <dbReference type="SAM" id="MobiDB-lite"/>
    </source>
</evidence>
<dbReference type="GO" id="GO:0000976">
    <property type="term" value="F:transcription cis-regulatory region binding"/>
    <property type="evidence" value="ECO:0007669"/>
    <property type="project" value="TreeGrafter"/>
</dbReference>
<evidence type="ECO:0000256" key="3">
    <source>
        <dbReference type="ARBA" id="ARBA00023015"/>
    </source>
</evidence>
<dbReference type="STRING" id="1036611.A0A1L9Q5A7"/>
<gene>
    <name evidence="9" type="ORF">ASPVEDRAFT_144891</name>
</gene>
<dbReference type="PROSITE" id="PS00463">
    <property type="entry name" value="ZN2_CY6_FUNGAL_1"/>
    <property type="match status" value="1"/>
</dbReference>
<dbReference type="GO" id="GO:0005634">
    <property type="term" value="C:nucleus"/>
    <property type="evidence" value="ECO:0007669"/>
    <property type="project" value="UniProtKB-SubCell"/>
</dbReference>
<comment type="subcellular location">
    <subcellularLocation>
        <location evidence="1">Nucleus</location>
    </subcellularLocation>
</comment>
<feature type="domain" description="Zn(2)-C6 fungal-type" evidence="8">
    <location>
        <begin position="20"/>
        <end position="52"/>
    </location>
</feature>
<keyword evidence="10" id="KW-1185">Reference proteome</keyword>
<dbReference type="InterPro" id="IPR036864">
    <property type="entry name" value="Zn2-C6_fun-type_DNA-bd_sf"/>
</dbReference>
<dbReference type="PANTHER" id="PTHR31845:SF17">
    <property type="entry name" value="ZN(II)2CYS6 TRANSCRIPTION FACTOR (EUROFUNG)"/>
    <property type="match status" value="1"/>
</dbReference>
<name>A0A1L9Q5A7_ASPVE</name>
<evidence type="ECO:0000256" key="2">
    <source>
        <dbReference type="ARBA" id="ARBA00022833"/>
    </source>
</evidence>
<evidence type="ECO:0000256" key="6">
    <source>
        <dbReference type="ARBA" id="ARBA00023242"/>
    </source>
</evidence>
<sequence length="739" mass="81191">MDRRAPALNQRRASHSRQAACLNCRKSKVRCDRSQGEASCDKCKHVGVECVVPSHHVGRQKGVKNKRKGLDKALHQIEQAIKRPKADHQAAEAAQKVIADLQDLLSKTQNQRPQNESEEFSEDPDQPESSHFPRDSNSGESLALDDAENPLQLLARASDLQLSPNDVRDIATWPSLATPHPTAESQVSLESNAIAAKTFFVPVRVSRDIGPDLDPVEVGLVTLPEAESLFSFFYQNLAHTRWGLDPLIHTVEFVRSQSALLFTSIMAATALFLPSTAALSKRLSRHSKYLVHKVIKERLRSVEIVLAFMVNVPWMAPGGCLGDDDTCSYIAMALTVALDLSLNKIVLPSTSFESTLLRRLAKTDCIDARRALQTDGFADIDPASDWGRRLLRRRERTWIALFVLERGVCLARGRSYTVPPTALIENCDRWHVSDLADSRDGAMNSMAILRRDLVSLLKSFIFQVKSNCDSYQGSSTGTGVAQSIKTMIESFYSAWYEAWGPEIGEGHSLILPPYVEILVTHTQLSTYGGVINHPTAPVEVKRFFRAAGLSSALNVMRAAIQGEARLKSMPNNTVIMISFAACSALSLSVMPTDSNSSLAPSVRNLIEEVAGVLERIGTTPSHRNGASVLYGRFLRQLVRRIPASLDSQVQGDPQGASHPATLPSATLDEFGATLTTTQEGFVPSVLWSEPMQFSAMSDDQIIDAVNRAGTAFGASVPDVPLDDMMSWDWLDMGNPEFNF</sequence>
<keyword evidence="3" id="KW-0805">Transcription regulation</keyword>
<dbReference type="GO" id="GO:0008270">
    <property type="term" value="F:zinc ion binding"/>
    <property type="evidence" value="ECO:0007669"/>
    <property type="project" value="InterPro"/>
</dbReference>
<dbReference type="SMART" id="SM00066">
    <property type="entry name" value="GAL4"/>
    <property type="match status" value="1"/>
</dbReference>
<dbReference type="PANTHER" id="PTHR31845">
    <property type="entry name" value="FINGER DOMAIN PROTEIN, PUTATIVE-RELATED"/>
    <property type="match status" value="1"/>
</dbReference>
<evidence type="ECO:0000256" key="5">
    <source>
        <dbReference type="ARBA" id="ARBA00023163"/>
    </source>
</evidence>
<dbReference type="InterPro" id="IPR001138">
    <property type="entry name" value="Zn2Cys6_DnaBD"/>
</dbReference>
<dbReference type="FunFam" id="4.10.240.10:FF:000078">
    <property type="entry name" value="Putative Zn(II)2Cys6 transcription factor (Eurofung)"/>
    <property type="match status" value="1"/>
</dbReference>
<dbReference type="VEuPathDB" id="FungiDB:ASPVEDRAFT_144891"/>
<evidence type="ECO:0000256" key="4">
    <source>
        <dbReference type="ARBA" id="ARBA00023125"/>
    </source>
</evidence>
<keyword evidence="6" id="KW-0539">Nucleus</keyword>
<organism evidence="9 10">
    <name type="scientific">Aspergillus versicolor CBS 583.65</name>
    <dbReference type="NCBI Taxonomy" id="1036611"/>
    <lineage>
        <taxon>Eukaryota</taxon>
        <taxon>Fungi</taxon>
        <taxon>Dikarya</taxon>
        <taxon>Ascomycota</taxon>
        <taxon>Pezizomycotina</taxon>
        <taxon>Eurotiomycetes</taxon>
        <taxon>Eurotiomycetidae</taxon>
        <taxon>Eurotiales</taxon>
        <taxon>Aspergillaceae</taxon>
        <taxon>Aspergillus</taxon>
        <taxon>Aspergillus subgen. Nidulantes</taxon>
    </lineage>
</organism>
<dbReference type="GeneID" id="63723537"/>
<protein>
    <recommendedName>
        <fullName evidence="8">Zn(2)-C6 fungal-type domain-containing protein</fullName>
    </recommendedName>
</protein>
<dbReference type="Gene3D" id="4.10.240.10">
    <property type="entry name" value="Zn(2)-C6 fungal-type DNA-binding domain"/>
    <property type="match status" value="1"/>
</dbReference>
<evidence type="ECO:0000313" key="10">
    <source>
        <dbReference type="Proteomes" id="UP000184073"/>
    </source>
</evidence>
<dbReference type="EMBL" id="KV878141">
    <property type="protein sequence ID" value="OJJ08955.1"/>
    <property type="molecule type" value="Genomic_DNA"/>
</dbReference>
<dbReference type="SUPFAM" id="SSF57701">
    <property type="entry name" value="Zn2/Cys6 DNA-binding domain"/>
    <property type="match status" value="1"/>
</dbReference>
<evidence type="ECO:0000313" key="9">
    <source>
        <dbReference type="EMBL" id="OJJ08955.1"/>
    </source>
</evidence>
<feature type="region of interest" description="Disordered" evidence="7">
    <location>
        <begin position="108"/>
        <end position="142"/>
    </location>
</feature>
<keyword evidence="2" id="KW-0862">Zinc</keyword>
<reference evidence="10" key="1">
    <citation type="journal article" date="2017" name="Genome Biol.">
        <title>Comparative genomics reveals high biological diversity and specific adaptations in the industrially and medically important fungal genus Aspergillus.</title>
        <authorList>
            <person name="de Vries R.P."/>
            <person name="Riley R."/>
            <person name="Wiebenga A."/>
            <person name="Aguilar-Osorio G."/>
            <person name="Amillis S."/>
            <person name="Uchima C.A."/>
            <person name="Anderluh G."/>
            <person name="Asadollahi M."/>
            <person name="Askin M."/>
            <person name="Barry K."/>
            <person name="Battaglia E."/>
            <person name="Bayram O."/>
            <person name="Benocci T."/>
            <person name="Braus-Stromeyer S.A."/>
            <person name="Caldana C."/>
            <person name="Canovas D."/>
            <person name="Cerqueira G.C."/>
            <person name="Chen F."/>
            <person name="Chen W."/>
            <person name="Choi C."/>
            <person name="Clum A."/>
            <person name="Dos Santos R.A."/>
            <person name="Damasio A.R."/>
            <person name="Diallinas G."/>
            <person name="Emri T."/>
            <person name="Fekete E."/>
            <person name="Flipphi M."/>
            <person name="Freyberg S."/>
            <person name="Gallo A."/>
            <person name="Gournas C."/>
            <person name="Habgood R."/>
            <person name="Hainaut M."/>
            <person name="Harispe M.L."/>
            <person name="Henrissat B."/>
            <person name="Hilden K.S."/>
            <person name="Hope R."/>
            <person name="Hossain A."/>
            <person name="Karabika E."/>
            <person name="Karaffa L."/>
            <person name="Karanyi Z."/>
            <person name="Krasevec N."/>
            <person name="Kuo A."/>
            <person name="Kusch H."/>
            <person name="LaButti K."/>
            <person name="Lagendijk E.L."/>
            <person name="Lapidus A."/>
            <person name="Levasseur A."/>
            <person name="Lindquist E."/>
            <person name="Lipzen A."/>
            <person name="Logrieco A.F."/>
            <person name="MacCabe A."/>
            <person name="Maekelae M.R."/>
            <person name="Malavazi I."/>
            <person name="Melin P."/>
            <person name="Meyer V."/>
            <person name="Mielnichuk N."/>
            <person name="Miskei M."/>
            <person name="Molnar A.P."/>
            <person name="Mule G."/>
            <person name="Ngan C.Y."/>
            <person name="Orejas M."/>
            <person name="Orosz E."/>
            <person name="Ouedraogo J.P."/>
            <person name="Overkamp K.M."/>
            <person name="Park H.-S."/>
            <person name="Perrone G."/>
            <person name="Piumi F."/>
            <person name="Punt P.J."/>
            <person name="Ram A.F."/>
            <person name="Ramon A."/>
            <person name="Rauscher S."/>
            <person name="Record E."/>
            <person name="Riano-Pachon D.M."/>
            <person name="Robert V."/>
            <person name="Roehrig J."/>
            <person name="Ruller R."/>
            <person name="Salamov A."/>
            <person name="Salih N.S."/>
            <person name="Samson R.A."/>
            <person name="Sandor E."/>
            <person name="Sanguinetti M."/>
            <person name="Schuetze T."/>
            <person name="Sepcic K."/>
            <person name="Shelest E."/>
            <person name="Sherlock G."/>
            <person name="Sophianopoulou V."/>
            <person name="Squina F.M."/>
            <person name="Sun H."/>
            <person name="Susca A."/>
            <person name="Todd R.B."/>
            <person name="Tsang A."/>
            <person name="Unkles S.E."/>
            <person name="van de Wiele N."/>
            <person name="van Rossen-Uffink D."/>
            <person name="Oliveira J.V."/>
            <person name="Vesth T.C."/>
            <person name="Visser J."/>
            <person name="Yu J.-H."/>
            <person name="Zhou M."/>
            <person name="Andersen M.R."/>
            <person name="Archer D.B."/>
            <person name="Baker S.E."/>
            <person name="Benoit I."/>
            <person name="Brakhage A.A."/>
            <person name="Braus G.H."/>
            <person name="Fischer R."/>
            <person name="Frisvad J.C."/>
            <person name="Goldman G.H."/>
            <person name="Houbraken J."/>
            <person name="Oakley B."/>
            <person name="Pocsi I."/>
            <person name="Scazzocchio C."/>
            <person name="Seiboth B."/>
            <person name="vanKuyk P.A."/>
            <person name="Wortman J."/>
            <person name="Dyer P.S."/>
            <person name="Grigoriev I.V."/>
        </authorList>
    </citation>
    <scope>NUCLEOTIDE SEQUENCE [LARGE SCALE GENOMIC DNA]</scope>
    <source>
        <strain evidence="10">CBS 583.65</strain>
    </source>
</reference>
<dbReference type="AlphaFoldDB" id="A0A1L9Q5A7"/>
<dbReference type="RefSeq" id="XP_040674717.1">
    <property type="nucleotide sequence ID" value="XM_040808026.1"/>
</dbReference>
<accession>A0A1L9Q5A7</accession>
<dbReference type="OrthoDB" id="3429912at2759"/>
<dbReference type="Proteomes" id="UP000184073">
    <property type="component" value="Unassembled WGS sequence"/>
</dbReference>
<proteinExistence type="predicted"/>